<dbReference type="InterPro" id="IPR023394">
    <property type="entry name" value="Sec7_C_sf"/>
</dbReference>
<dbReference type="GO" id="GO:0032012">
    <property type="term" value="P:regulation of ARF protein signal transduction"/>
    <property type="evidence" value="ECO:0007669"/>
    <property type="project" value="InterPro"/>
</dbReference>
<dbReference type="GO" id="GO:0015031">
    <property type="term" value="P:protein transport"/>
    <property type="evidence" value="ECO:0007669"/>
    <property type="project" value="UniProtKB-KW"/>
</dbReference>
<dbReference type="InterPro" id="IPR015403">
    <property type="entry name" value="Mon2/Sec7/BIG1-like_HDS"/>
</dbReference>
<name>A0A4P9ZXK8_9FUNG</name>
<dbReference type="Pfam" id="PF01369">
    <property type="entry name" value="Sec7"/>
    <property type="match status" value="1"/>
</dbReference>
<dbReference type="Pfam" id="PF09324">
    <property type="entry name" value="Sec7-like_HDS"/>
    <property type="match status" value="1"/>
</dbReference>
<dbReference type="InterPro" id="IPR046455">
    <property type="entry name" value="Sec7/BIG1-like_C"/>
</dbReference>
<feature type="compositionally biased region" description="Polar residues" evidence="6">
    <location>
        <begin position="582"/>
        <end position="595"/>
    </location>
</feature>
<evidence type="ECO:0000256" key="1">
    <source>
        <dbReference type="ARBA" id="ARBA00022448"/>
    </source>
</evidence>
<keyword evidence="1" id="KW-0813">Transport</keyword>
<evidence type="ECO:0000259" key="7">
    <source>
        <dbReference type="PROSITE" id="PS50190"/>
    </source>
</evidence>
<dbReference type="Pfam" id="PF12783">
    <property type="entry name" value="Sec7-like_HUS"/>
    <property type="match status" value="1"/>
</dbReference>
<dbReference type="STRING" id="215637.A0A4P9ZXK8"/>
<dbReference type="InterPro" id="IPR016024">
    <property type="entry name" value="ARM-type_fold"/>
</dbReference>
<dbReference type="GO" id="GO:0030663">
    <property type="term" value="C:COPI-coated vesicle membrane"/>
    <property type="evidence" value="ECO:0007669"/>
    <property type="project" value="UniProtKB-SubCell"/>
</dbReference>
<dbReference type="InterPro" id="IPR035999">
    <property type="entry name" value="Sec7_dom_sf"/>
</dbReference>
<dbReference type="InterPro" id="IPR032629">
    <property type="entry name" value="DCB_dom"/>
</dbReference>
<dbReference type="CDD" id="cd00171">
    <property type="entry name" value="Sec7"/>
    <property type="match status" value="1"/>
</dbReference>
<dbReference type="Gene3D" id="1.10.220.20">
    <property type="match status" value="1"/>
</dbReference>
<sequence length="1723" mass="192526">LEKILKSRDGKRDKKLREALTRALEHLRQNQNSQTGPADTTTPSSAGGHSEAVDATELILNPLRLACATESVPAIIIALDCIEKLISYSYFENPEGGNSAPGSPVSILDQLVDIVCDCFAGEITDDMVQLQVVKAILAAVSCSSNDPAHQLHQSALLKAVRTIYNIYLLSRSESNQTLAQGTLAQIVRIVFGRIKLDTAVIESGESADPASGTAQPSPLSSPAVLKGPAKSPPASTTNPHFARNGESTPVEAALPSDKHQDSTTVNGLQEGAVESPVEDTAPRTGPANSDEPHPAELLAPVAMSVTDSDNAIRDAFSLFRALCKLSMKNMTKEQYNDIRILSLRSRLLALHLIYIILNTHLDVLTRANVTLRTGNDASEYVTIPFIGVVKQYLSLSLSRNLLSLDFGVFEVSLAILARLLVSLRKFMRKEIEVLFREIILPTIEMRHSAYLQRSCLIQCLLQICNDPQTLIEVYLNYDCSQDSALNLYERLVNTLSKIAAGGSGSGATNTNSGAAGSNAGTGRELHAGPTIPPNLTTSSVTQALLTHKEYLVPDDYSLKCQSIEAITGILRSLVSWINRGSADTSGTHPSATDADSLSARANAKSPQPSLLLDSATDAVSSGTSNPLHGFNMATTGTTDDPGQFMYVKQRKQQLEDGLRLFNWKPKKGIQALIKTHFIESDTPEAIAKFLRSADGLNKTQLGEYLGEGDTKNIAIMHAFVDDMAFVNTPFVPALRNFLQDFRLPGESQKIDRFMLKFAERYVEGNPDAFANADTAYVLAYSVILLNTDQHSPQVKVRMTKADFVKNNRGINDNADLPEEFLHAIYDEIQKHEIILKDEHDPMLTDGGVFDDGSSSLGLSSAFGVLRRRSTRYEYYSSMSREMANKSEALIKDILRKRSRLDIANEANLFYQASHIEHVRPMFEIVWMPILAGISGPAQELDDPDIIQLCLESFRHAIHIAATFDLALERDAFVSTLAKFTVLANLMEMKPKNIEAIKTLLDIAAIDGNDLNQSWLDVLTCVSQLERLQLINDGRSSVITAGKQRPGVTRQHRSLQLADLSRLDANSQSLVVAVDRIFSSSVKLSGTGIVEFVRALSIVSWEEIQNSTFGGHTHPRLYSLQKIVEISYYNMSRIRMEWSNVWAILGDHFNQVGCHPNVQVGFFALDSLRQLSMKFLEKEELAHFKFQKDFLRPFHFILENSPDVSIKDMVLRCLQHIIRSRSDHVRSGWKTILSVLSTAAREPSEPIVVMAFEILREVCKERFNDIVTLGSFPDLILCLTEFCTSSMHQRSSLQAIEMLYLSDALPPNEDPVYRLWFPVFYAMYDIIMNCDDLEVRTKALNYLFEFLKNYGSTFSFEFWSLILRDVVYPIFRDLKSPETSQRFGRQEDITFWFSTTLIKALRNLIDLFTHYYETLCPTLDGILELLSICIAQDSETLARIGTACFQELIENNHQKFDETAWHQICRTFLNLFNTSVPHVLFEMSGRPVPTSGLNGTGSNFRPVGSNSNNGGGNGHELGGGSDPQEEYQRITLKCVLQLLLIQTVDDLFHKNASIYRSLESNHLFFILDCLDKSYQFARKFNADVQLRLALVESGFMTQVPSLLKQEVNSLQCAMSILYRMYADTSSERQLIAVEVEDRLVPLSQNVFIHFNRIDPHTAERHIQAWQPVVVNILENILDMDKSQIHRQMRVLYPEFIRLLAFPRPQHLVGLIQQLLLRIGDIYQI</sequence>
<feature type="region of interest" description="Disordered" evidence="6">
    <location>
        <begin position="502"/>
        <end position="533"/>
    </location>
</feature>
<dbReference type="Gene3D" id="1.10.1000.11">
    <property type="entry name" value="Arf Nucleotide-binding Site Opener,domain 2"/>
    <property type="match status" value="1"/>
</dbReference>
<dbReference type="PANTHER" id="PTHR10663">
    <property type="entry name" value="GUANYL-NUCLEOTIDE EXCHANGE FACTOR"/>
    <property type="match status" value="1"/>
</dbReference>
<evidence type="ECO:0000256" key="6">
    <source>
        <dbReference type="SAM" id="MobiDB-lite"/>
    </source>
</evidence>
<dbReference type="FunFam" id="1.10.1000.11:FF:000003">
    <property type="entry name" value="Brefeldin A-inhibited guanine nucleotide-exchange protein 1"/>
    <property type="match status" value="1"/>
</dbReference>
<dbReference type="Pfam" id="PF20252">
    <property type="entry name" value="BIG2_C"/>
    <property type="match status" value="1"/>
</dbReference>
<evidence type="ECO:0000313" key="9">
    <source>
        <dbReference type="Proteomes" id="UP000268162"/>
    </source>
</evidence>
<organism evidence="8 9">
    <name type="scientific">Dimargaris cristalligena</name>
    <dbReference type="NCBI Taxonomy" id="215637"/>
    <lineage>
        <taxon>Eukaryota</taxon>
        <taxon>Fungi</taxon>
        <taxon>Fungi incertae sedis</taxon>
        <taxon>Zoopagomycota</taxon>
        <taxon>Kickxellomycotina</taxon>
        <taxon>Dimargaritomycetes</taxon>
        <taxon>Dimargaritales</taxon>
        <taxon>Dimargaritaceae</taxon>
        <taxon>Dimargaris</taxon>
    </lineage>
</organism>
<feature type="compositionally biased region" description="Low complexity" evidence="6">
    <location>
        <begin position="506"/>
        <end position="522"/>
    </location>
</feature>
<keyword evidence="4" id="KW-0472">Membrane</keyword>
<feature type="domain" description="SEC7" evidence="7">
    <location>
        <begin position="643"/>
        <end position="831"/>
    </location>
</feature>
<dbReference type="PANTHER" id="PTHR10663:SF375">
    <property type="entry name" value="LD29171P"/>
    <property type="match status" value="1"/>
</dbReference>
<dbReference type="InterPro" id="IPR000904">
    <property type="entry name" value="Sec7_dom"/>
</dbReference>
<evidence type="ECO:0000313" key="8">
    <source>
        <dbReference type="EMBL" id="RKP37771.1"/>
    </source>
</evidence>
<dbReference type="GO" id="GO:0005085">
    <property type="term" value="F:guanyl-nucleotide exchange factor activity"/>
    <property type="evidence" value="ECO:0007669"/>
    <property type="project" value="InterPro"/>
</dbReference>
<evidence type="ECO:0000256" key="5">
    <source>
        <dbReference type="ARBA" id="ARBA00060451"/>
    </source>
</evidence>
<dbReference type="FunFam" id="1.10.220.20:FF:000002">
    <property type="entry name" value="Brefeldin A-inhibited guanine nucleotide-exchange protein 1"/>
    <property type="match status" value="1"/>
</dbReference>
<dbReference type="InterPro" id="IPR032691">
    <property type="entry name" value="Mon2/Sec7/BIG1-like_HUS"/>
</dbReference>
<keyword evidence="9" id="KW-1185">Reference proteome</keyword>
<feature type="region of interest" description="Disordered" evidence="6">
    <location>
        <begin position="582"/>
        <end position="609"/>
    </location>
</feature>
<dbReference type="SMART" id="SM00222">
    <property type="entry name" value="Sec7"/>
    <property type="match status" value="1"/>
</dbReference>
<feature type="region of interest" description="Disordered" evidence="6">
    <location>
        <begin position="26"/>
        <end position="50"/>
    </location>
</feature>
<dbReference type="PROSITE" id="PS50190">
    <property type="entry name" value="SEC7"/>
    <property type="match status" value="1"/>
</dbReference>
<dbReference type="InterPro" id="IPR011989">
    <property type="entry name" value="ARM-like"/>
</dbReference>
<keyword evidence="2" id="KW-0963">Cytoplasm</keyword>
<feature type="non-terminal residue" evidence="8">
    <location>
        <position position="1723"/>
    </location>
</feature>
<accession>A0A4P9ZXK8</accession>
<evidence type="ECO:0000256" key="4">
    <source>
        <dbReference type="ARBA" id="ARBA00023136"/>
    </source>
</evidence>
<dbReference type="SUPFAM" id="SSF48371">
    <property type="entry name" value="ARM repeat"/>
    <property type="match status" value="1"/>
</dbReference>
<evidence type="ECO:0000256" key="2">
    <source>
        <dbReference type="ARBA" id="ARBA00022490"/>
    </source>
</evidence>
<feature type="non-terminal residue" evidence="8">
    <location>
        <position position="1"/>
    </location>
</feature>
<feature type="compositionally biased region" description="Gly residues" evidence="6">
    <location>
        <begin position="1508"/>
        <end position="1520"/>
    </location>
</feature>
<proteinExistence type="predicted"/>
<feature type="compositionally biased region" description="Polar residues" evidence="6">
    <location>
        <begin position="29"/>
        <end position="47"/>
    </location>
</feature>
<dbReference type="Pfam" id="PF16213">
    <property type="entry name" value="DCB"/>
    <property type="match status" value="1"/>
</dbReference>
<dbReference type="SUPFAM" id="SSF48425">
    <property type="entry name" value="Sec7 domain"/>
    <property type="match status" value="1"/>
</dbReference>
<dbReference type="EMBL" id="ML002449">
    <property type="protein sequence ID" value="RKP37771.1"/>
    <property type="molecule type" value="Genomic_DNA"/>
</dbReference>
<keyword evidence="3" id="KW-0653">Protein transport</keyword>
<dbReference type="Gene3D" id="1.25.10.10">
    <property type="entry name" value="Leucine-rich Repeat Variant"/>
    <property type="match status" value="2"/>
</dbReference>
<feature type="region of interest" description="Disordered" evidence="6">
    <location>
        <begin position="1494"/>
        <end position="1522"/>
    </location>
</feature>
<dbReference type="Proteomes" id="UP000268162">
    <property type="component" value="Unassembled WGS sequence"/>
</dbReference>
<reference evidence="9" key="1">
    <citation type="journal article" date="2018" name="Nat. Microbiol.">
        <title>Leveraging single-cell genomics to expand the fungal tree of life.</title>
        <authorList>
            <person name="Ahrendt S.R."/>
            <person name="Quandt C.A."/>
            <person name="Ciobanu D."/>
            <person name="Clum A."/>
            <person name="Salamov A."/>
            <person name="Andreopoulos B."/>
            <person name="Cheng J.F."/>
            <person name="Woyke T."/>
            <person name="Pelin A."/>
            <person name="Henrissat B."/>
            <person name="Reynolds N.K."/>
            <person name="Benny G.L."/>
            <person name="Smith M.E."/>
            <person name="James T.Y."/>
            <person name="Grigoriev I.V."/>
        </authorList>
    </citation>
    <scope>NUCLEOTIDE SEQUENCE [LARGE SCALE GENOMIC DNA]</scope>
    <source>
        <strain evidence="9">RSA 468</strain>
    </source>
</reference>
<gene>
    <name evidence="8" type="ORF">BJ085DRAFT_9770</name>
</gene>
<protein>
    <recommendedName>
        <fullName evidence="7">SEC7 domain-containing protein</fullName>
    </recommendedName>
</protein>
<comment type="subcellular location">
    <subcellularLocation>
        <location evidence="5">Cytoplasmic vesicle</location>
        <location evidence="5">COPI-coated vesicle membrane</location>
    </subcellularLocation>
</comment>
<evidence type="ECO:0000256" key="3">
    <source>
        <dbReference type="ARBA" id="ARBA00022927"/>
    </source>
</evidence>
<feature type="region of interest" description="Disordered" evidence="6">
    <location>
        <begin position="205"/>
        <end position="292"/>
    </location>
</feature>